<feature type="compositionally biased region" description="Pro residues" evidence="1">
    <location>
        <begin position="295"/>
        <end position="313"/>
    </location>
</feature>
<dbReference type="InterPro" id="IPR011029">
    <property type="entry name" value="DEATH-like_dom_sf"/>
</dbReference>
<organism evidence="3 4">
    <name type="scientific">Chanos chanos</name>
    <name type="common">Milkfish</name>
    <name type="synonym">Mugil chanos</name>
    <dbReference type="NCBI Taxonomy" id="29144"/>
    <lineage>
        <taxon>Eukaryota</taxon>
        <taxon>Metazoa</taxon>
        <taxon>Chordata</taxon>
        <taxon>Craniata</taxon>
        <taxon>Vertebrata</taxon>
        <taxon>Euteleostomi</taxon>
        <taxon>Actinopterygii</taxon>
        <taxon>Neopterygii</taxon>
        <taxon>Teleostei</taxon>
        <taxon>Ostariophysi</taxon>
        <taxon>Gonorynchiformes</taxon>
        <taxon>Chanidae</taxon>
        <taxon>Chanos</taxon>
    </lineage>
</organism>
<dbReference type="GeneID" id="115817109"/>
<accession>A0A6J2VWA6</accession>
<evidence type="ECO:0000313" key="3">
    <source>
        <dbReference type="Proteomes" id="UP000504632"/>
    </source>
</evidence>
<feature type="domain" description="CARD" evidence="2">
    <location>
        <begin position="1"/>
        <end position="75"/>
    </location>
</feature>
<proteinExistence type="predicted"/>
<dbReference type="RefSeq" id="XP_030636213.1">
    <property type="nucleotide sequence ID" value="XM_030780353.1"/>
</dbReference>
<dbReference type="PROSITE" id="PS50209">
    <property type="entry name" value="CARD"/>
    <property type="match status" value="1"/>
</dbReference>
<name>A0A6J2VWA6_CHACN</name>
<dbReference type="InterPro" id="IPR001315">
    <property type="entry name" value="CARD"/>
</dbReference>
<dbReference type="CDD" id="cd01671">
    <property type="entry name" value="CARD"/>
    <property type="match status" value="1"/>
</dbReference>
<gene>
    <name evidence="4" type="primary">LOC115817109</name>
</gene>
<evidence type="ECO:0000256" key="1">
    <source>
        <dbReference type="SAM" id="MobiDB-lite"/>
    </source>
</evidence>
<dbReference type="SUPFAM" id="SSF47986">
    <property type="entry name" value="DEATH domain"/>
    <property type="match status" value="1"/>
</dbReference>
<dbReference type="InParanoid" id="A0A6J2VWA6"/>
<feature type="region of interest" description="Disordered" evidence="1">
    <location>
        <begin position="271"/>
        <end position="330"/>
    </location>
</feature>
<protein>
    <submittedName>
        <fullName evidence="4">Uncharacterized protein LOC115817109</fullName>
    </submittedName>
</protein>
<dbReference type="Proteomes" id="UP000504632">
    <property type="component" value="Chromosome 7"/>
</dbReference>
<dbReference type="PRINTS" id="PR01217">
    <property type="entry name" value="PRICHEXTENSN"/>
</dbReference>
<sequence length="330" mass="37259">METIRDMRMTLAEILAADTDFVLQHMDQKKLITDRDYKELRSLPQNTEKLSGAILDKLRDTDEDICQKFIDLLKQEFMLKQYPKLRRHFSSQSTDGIPAEASSPLARDQVKKYVVGLGPYSQNLTNAGQAIVDHVMQNCTDDTVKDWLQNEKNNVLFVNYVRFLNLQFKSYQDEMEKRLHYGLIHIVFVAHGRITGNRVPASRLLPLKSIDDVVLYSPWNCSIDAKVAAGIALGTIDPDSRAFHPIGNTPYPIPTDWNSMRRAGPTMVPEIVVSPTTNPRPPTLDPQPQATKSTPPTPDHQPQTPNPRPPTLDPQPQTTNPRPPTPDPQP</sequence>
<dbReference type="Pfam" id="PF00619">
    <property type="entry name" value="CARD"/>
    <property type="match status" value="1"/>
</dbReference>
<reference evidence="4" key="1">
    <citation type="submission" date="2025-08" db="UniProtKB">
        <authorList>
            <consortium name="RefSeq"/>
        </authorList>
    </citation>
    <scope>IDENTIFICATION</scope>
</reference>
<feature type="compositionally biased region" description="Pro residues" evidence="1">
    <location>
        <begin position="321"/>
        <end position="330"/>
    </location>
</feature>
<dbReference type="Gene3D" id="1.10.533.10">
    <property type="entry name" value="Death Domain, Fas"/>
    <property type="match status" value="1"/>
</dbReference>
<evidence type="ECO:0000259" key="2">
    <source>
        <dbReference type="PROSITE" id="PS50209"/>
    </source>
</evidence>
<dbReference type="GO" id="GO:0042981">
    <property type="term" value="P:regulation of apoptotic process"/>
    <property type="evidence" value="ECO:0007669"/>
    <property type="project" value="InterPro"/>
</dbReference>
<keyword evidence="3" id="KW-1185">Reference proteome</keyword>
<dbReference type="AlphaFoldDB" id="A0A6J2VWA6"/>
<evidence type="ECO:0000313" key="4">
    <source>
        <dbReference type="RefSeq" id="XP_030636213.1"/>
    </source>
</evidence>
<dbReference type="OrthoDB" id="5985551at2759"/>